<keyword evidence="4" id="KW-1185">Reference proteome</keyword>
<comment type="similarity">
    <text evidence="1">Belongs to the universal stress protein A family.</text>
</comment>
<dbReference type="EMBL" id="CP040602">
    <property type="protein sequence ID" value="QCU90179.1"/>
    <property type="molecule type" value="Genomic_DNA"/>
</dbReference>
<evidence type="ECO:0000313" key="4">
    <source>
        <dbReference type="Proteomes" id="UP000304864"/>
    </source>
</evidence>
<dbReference type="InterPro" id="IPR006015">
    <property type="entry name" value="Universal_stress_UspA"/>
</dbReference>
<feature type="domain" description="UspA" evidence="2">
    <location>
        <begin position="32"/>
        <end position="173"/>
    </location>
</feature>
<dbReference type="KEGG" id="thig:FE785_05820"/>
<dbReference type="Pfam" id="PF00582">
    <property type="entry name" value="Usp"/>
    <property type="match status" value="1"/>
</dbReference>
<name>A0A4P9K5D3_9GAMM</name>
<dbReference type="InterPro" id="IPR014729">
    <property type="entry name" value="Rossmann-like_a/b/a_fold"/>
</dbReference>
<evidence type="ECO:0000313" key="3">
    <source>
        <dbReference type="EMBL" id="QCU90179.1"/>
    </source>
</evidence>
<dbReference type="PANTHER" id="PTHR46268:SF15">
    <property type="entry name" value="UNIVERSAL STRESS PROTEIN HP_0031"/>
    <property type="match status" value="1"/>
</dbReference>
<gene>
    <name evidence="3" type="ORF">FE785_05820</name>
</gene>
<reference evidence="3 4" key="1">
    <citation type="submission" date="2019-05" db="EMBL/GenBank/DDBJ databases">
        <title>Thiomicrorhabdus sediminis sp. nov, a novel sulfur-oxidizing bacterium isolated from coastal sediment.</title>
        <authorList>
            <person name="Liu X."/>
        </authorList>
    </citation>
    <scope>NUCLEOTIDE SEQUENCE [LARGE SCALE GENOMIC DNA]</scope>
    <source>
        <strain evidence="3 4">G1</strain>
    </source>
</reference>
<dbReference type="InterPro" id="IPR006016">
    <property type="entry name" value="UspA"/>
</dbReference>
<dbReference type="SUPFAM" id="SSF52402">
    <property type="entry name" value="Adenine nucleotide alpha hydrolases-like"/>
    <property type="match status" value="1"/>
</dbReference>
<dbReference type="OrthoDB" id="9792500at2"/>
<organism evidence="3 4">
    <name type="scientific">Thiomicrorhabdus sediminis</name>
    <dbReference type="NCBI Taxonomy" id="2580412"/>
    <lineage>
        <taxon>Bacteria</taxon>
        <taxon>Pseudomonadati</taxon>
        <taxon>Pseudomonadota</taxon>
        <taxon>Gammaproteobacteria</taxon>
        <taxon>Thiotrichales</taxon>
        <taxon>Piscirickettsiaceae</taxon>
        <taxon>Thiomicrorhabdus</taxon>
    </lineage>
</organism>
<protein>
    <submittedName>
        <fullName evidence="3">Universal stress protein</fullName>
    </submittedName>
</protein>
<dbReference type="Proteomes" id="UP000304864">
    <property type="component" value="Chromosome"/>
</dbReference>
<evidence type="ECO:0000256" key="1">
    <source>
        <dbReference type="ARBA" id="ARBA00008791"/>
    </source>
</evidence>
<dbReference type="AlphaFoldDB" id="A0A4P9K5D3"/>
<evidence type="ECO:0000259" key="2">
    <source>
        <dbReference type="Pfam" id="PF00582"/>
    </source>
</evidence>
<dbReference type="PRINTS" id="PR01438">
    <property type="entry name" value="UNVRSLSTRESS"/>
</dbReference>
<dbReference type="Gene3D" id="3.40.50.620">
    <property type="entry name" value="HUPs"/>
    <property type="match status" value="1"/>
</dbReference>
<accession>A0A4P9K5D3</accession>
<dbReference type="CDD" id="cd00293">
    <property type="entry name" value="USP-like"/>
    <property type="match status" value="1"/>
</dbReference>
<sequence length="182" mass="19978">MAQIKNDGQDAMDIKDTMSGDENLLQAADCHYKKIVVAVDFTDLNRCVIAKGLALAKQYQAHLCLLHIVEVPSYPVLEDVAVMGMPGVWDEEMTKPLLDQAQAQLFSLANEFAIKHIELINGLAEEDIVQFAKREHFDLIVIGAHGLSAMSRLIGSTTNAVINHAHCDVLAVRATPQSEQSK</sequence>
<dbReference type="PANTHER" id="PTHR46268">
    <property type="entry name" value="STRESS RESPONSE PROTEIN NHAX"/>
    <property type="match status" value="1"/>
</dbReference>
<dbReference type="RefSeq" id="WP_138564855.1">
    <property type="nucleotide sequence ID" value="NZ_CP040602.1"/>
</dbReference>
<proteinExistence type="inferred from homology"/>